<reference evidence="1 2" key="1">
    <citation type="journal article" date="2015" name="Genome Announc.">
        <title>Complete Genome Sequences of Four Novel Escherichia coli Bacteriophages Belonging to New Phage Groups.</title>
        <authorList>
            <person name="Carstens A.B."/>
            <person name="Kot W."/>
            <person name="Hansen L.H."/>
        </authorList>
    </citation>
    <scope>NUCLEOTIDE SEQUENCE [LARGE SCALE GENOMIC DNA]</scope>
</reference>
<keyword evidence="2" id="KW-1185">Reference proteome</keyword>
<dbReference type="KEGG" id="vg:26624068"/>
<sequence>MGKRKKKLSKQVISDMEPYIPCPIPEAYKPSPLMEDAEWRKVARLLIRLKRLIDTN</sequence>
<protein>
    <submittedName>
        <fullName evidence="1">Uncharacterized protein</fullName>
    </submittedName>
</protein>
<dbReference type="OrthoDB" id="36440at10239"/>
<dbReference type="RefSeq" id="YP_009196851.1">
    <property type="nucleotide sequence ID" value="NC_028776.1"/>
</dbReference>
<evidence type="ECO:0000313" key="2">
    <source>
        <dbReference type="Proteomes" id="UP000207637"/>
    </source>
</evidence>
<proteinExistence type="predicted"/>
<name>A0A0D4D9X1_9CAUD</name>
<organism evidence="1 2">
    <name type="scientific">Escherichia phage CAjan</name>
    <dbReference type="NCBI Taxonomy" id="1610828"/>
    <lineage>
        <taxon>Viruses</taxon>
        <taxon>Duplodnaviria</taxon>
        <taxon>Heunggongvirae</taxon>
        <taxon>Uroviricota</taxon>
        <taxon>Caudoviricetes</taxon>
        <taxon>Queuovirinae</taxon>
        <taxon>Seuratvirus</taxon>
        <taxon>Seuratvirus cajan</taxon>
    </lineage>
</organism>
<evidence type="ECO:0000313" key="1">
    <source>
        <dbReference type="EMBL" id="AJT60542.1"/>
    </source>
</evidence>
<accession>A0A0D4D9X1</accession>
<dbReference type="Proteomes" id="UP000207637">
    <property type="component" value="Segment"/>
</dbReference>
<dbReference type="GeneID" id="26624068"/>
<dbReference type="EMBL" id="KP064094">
    <property type="protein sequence ID" value="AJT60542.1"/>
    <property type="molecule type" value="Genomic_DNA"/>
</dbReference>